<accession>A0A699GQG9</accession>
<reference evidence="2" key="1">
    <citation type="journal article" date="2019" name="Sci. Rep.">
        <title>Draft genome of Tanacetum cinerariifolium, the natural source of mosquito coil.</title>
        <authorList>
            <person name="Yamashiro T."/>
            <person name="Shiraishi A."/>
            <person name="Satake H."/>
            <person name="Nakayama K."/>
        </authorList>
    </citation>
    <scope>NUCLEOTIDE SEQUENCE</scope>
</reference>
<evidence type="ECO:0000313" key="2">
    <source>
        <dbReference type="EMBL" id="GEV81547.1"/>
    </source>
</evidence>
<proteinExistence type="predicted"/>
<feature type="region of interest" description="Disordered" evidence="1">
    <location>
        <begin position="497"/>
        <end position="521"/>
    </location>
</feature>
<dbReference type="EMBL" id="BKCJ010035204">
    <property type="protein sequence ID" value="GEV81547.1"/>
    <property type="molecule type" value="Genomic_DNA"/>
</dbReference>
<name>A0A699GQG9_TANCI</name>
<feature type="non-terminal residue" evidence="2">
    <location>
        <position position="1"/>
    </location>
</feature>
<evidence type="ECO:0000256" key="1">
    <source>
        <dbReference type="SAM" id="MobiDB-lite"/>
    </source>
</evidence>
<dbReference type="CDD" id="cd09272">
    <property type="entry name" value="RNase_HI_RT_Ty1"/>
    <property type="match status" value="1"/>
</dbReference>
<organism evidence="2">
    <name type="scientific">Tanacetum cinerariifolium</name>
    <name type="common">Dalmatian daisy</name>
    <name type="synonym">Chrysanthemum cinerariifolium</name>
    <dbReference type="NCBI Taxonomy" id="118510"/>
    <lineage>
        <taxon>Eukaryota</taxon>
        <taxon>Viridiplantae</taxon>
        <taxon>Streptophyta</taxon>
        <taxon>Embryophyta</taxon>
        <taxon>Tracheophyta</taxon>
        <taxon>Spermatophyta</taxon>
        <taxon>Magnoliopsida</taxon>
        <taxon>eudicotyledons</taxon>
        <taxon>Gunneridae</taxon>
        <taxon>Pentapetalae</taxon>
        <taxon>asterids</taxon>
        <taxon>campanulids</taxon>
        <taxon>Asterales</taxon>
        <taxon>Asteraceae</taxon>
        <taxon>Asteroideae</taxon>
        <taxon>Anthemideae</taxon>
        <taxon>Anthemidinae</taxon>
        <taxon>Tanacetum</taxon>
    </lineage>
</organism>
<sequence length="597" mass="67929">KILRKFGFIDVKSAGTPIETEKPLLNDPDGDDVDVHIYRLMIRSLMYLTSSKLDILFAICACARFQVTPKVSHLHAVKRIFRHLKGKPHLGWWYPRDSPFNMVAYSDSDYARASVNRKSTTGGCQFLGFRLISWQCKKQIVVSTSSTKAKYIAVVSCYAQVIWIQNQLLDYGMLHSKELANLKQTALDKDILNPFMTDASEGFDQIVDFLNAHVIQFVLMVNPTIYVSCIKQFWTSVSIKRSNDVVRLQALIDRKKVIITEDTIRQALRLDDAVGVDCLPNEEIFAKLARMGYEKPSTEGCIQTEGGGIAELDVDKGVTLVTAEEYMHADVKGRLEESQANPTEEEEEVIEVVLATKLLTEVVTTAATTITAAQVPKASAPRRRKGVVIQDPKKTATASVIMLSEVKSKDKGKGILIEESKPLKRQAHIEHDEAFARQLEVELNANINWGDVMDQVKRKEKQDNTVMRYQAFKENLPIFEKHYNSIQAFLEKGEKEIEEEGSKRKSESSEQRATKKQRIDEEEEELKAHLQIIVNDDDDVFTKATPLVLKVHVVDYQIYHENNKPFYKIIRANGTHKLFLSFITILKNFDREDLEML</sequence>
<dbReference type="AlphaFoldDB" id="A0A699GQG9"/>
<feature type="compositionally biased region" description="Basic and acidic residues" evidence="1">
    <location>
        <begin position="497"/>
        <end position="519"/>
    </location>
</feature>
<dbReference type="PANTHER" id="PTHR11439:SF495">
    <property type="entry name" value="REVERSE TRANSCRIPTASE, RNA-DEPENDENT DNA POLYMERASE-RELATED"/>
    <property type="match status" value="1"/>
</dbReference>
<gene>
    <name evidence="2" type="ORF">Tci_153524</name>
</gene>
<protein>
    <submittedName>
        <fullName evidence="2">Uncharacterized protein</fullName>
    </submittedName>
</protein>
<dbReference type="PANTHER" id="PTHR11439">
    <property type="entry name" value="GAG-POL-RELATED RETROTRANSPOSON"/>
    <property type="match status" value="1"/>
</dbReference>
<comment type="caution">
    <text evidence="2">The sequence shown here is derived from an EMBL/GenBank/DDBJ whole genome shotgun (WGS) entry which is preliminary data.</text>
</comment>